<dbReference type="InParanoid" id="W4KM00"/>
<name>W4KM00_HETIT</name>
<dbReference type="Gene3D" id="2.30.180.10">
    <property type="entry name" value="FAS1 domain"/>
    <property type="match status" value="1"/>
</dbReference>
<dbReference type="InterPro" id="IPR036378">
    <property type="entry name" value="FAS1_dom_sf"/>
</dbReference>
<dbReference type="GeneID" id="20672577"/>
<dbReference type="PANTHER" id="PTHR28156">
    <property type="entry name" value="FAS1 DOMAIN-CONTAINING PROTEIN YDR262W"/>
    <property type="match status" value="1"/>
</dbReference>
<dbReference type="eggNOG" id="ENOG502SC55">
    <property type="taxonomic scope" value="Eukaryota"/>
</dbReference>
<organism evidence="3 4">
    <name type="scientific">Heterobasidion irregulare (strain TC 32-1)</name>
    <dbReference type="NCBI Taxonomy" id="747525"/>
    <lineage>
        <taxon>Eukaryota</taxon>
        <taxon>Fungi</taxon>
        <taxon>Dikarya</taxon>
        <taxon>Basidiomycota</taxon>
        <taxon>Agaricomycotina</taxon>
        <taxon>Agaricomycetes</taxon>
        <taxon>Russulales</taxon>
        <taxon>Bondarzewiaceae</taxon>
        <taxon>Heterobasidion</taxon>
        <taxon>Heterobasidion annosum species complex</taxon>
    </lineage>
</organism>
<dbReference type="EMBL" id="KI925454">
    <property type="protein sequence ID" value="ETW86744.1"/>
    <property type="molecule type" value="Genomic_DNA"/>
</dbReference>
<protein>
    <recommendedName>
        <fullName evidence="2">FAS1 domain-containing protein</fullName>
    </recommendedName>
</protein>
<dbReference type="InterPro" id="IPR000782">
    <property type="entry name" value="FAS1_domain"/>
</dbReference>
<accession>W4KM00</accession>
<dbReference type="Proteomes" id="UP000030671">
    <property type="component" value="Unassembled WGS sequence"/>
</dbReference>
<dbReference type="SUPFAM" id="SSF82153">
    <property type="entry name" value="FAS1 domain"/>
    <property type="match status" value="1"/>
</dbReference>
<dbReference type="AlphaFoldDB" id="W4KM00"/>
<dbReference type="PROSITE" id="PS50213">
    <property type="entry name" value="FAS1"/>
    <property type="match status" value="1"/>
</dbReference>
<dbReference type="STRING" id="747525.W4KM00"/>
<gene>
    <name evidence="3" type="ORF">HETIRDRAFT_40718</name>
</gene>
<dbReference type="PANTHER" id="PTHR28156:SF1">
    <property type="entry name" value="FAS1 DOMAIN-CONTAINING PROTEIN YDR262W"/>
    <property type="match status" value="1"/>
</dbReference>
<evidence type="ECO:0000256" key="1">
    <source>
        <dbReference type="ARBA" id="ARBA00022729"/>
    </source>
</evidence>
<dbReference type="OrthoDB" id="5551751at2759"/>
<evidence type="ECO:0000313" key="4">
    <source>
        <dbReference type="Proteomes" id="UP000030671"/>
    </source>
</evidence>
<dbReference type="HOGENOM" id="CLU_101498_0_0_1"/>
<sequence length="167" mass="18471">MSEIVESLQHAQPTLADLLTIERSASIFFSYARETGLNSLFSDETAMNTILVPTNKAVMALAKKPHQDPSPVEHGIEISEQEFDSRSKKNVEKWVSLHIIPESPISLLGHTYPTLIEGKYVTFTEVDDGATAPEWARVLLNGDVRILEMKEASNGVLYLIDGTVSDD</sequence>
<dbReference type="RefSeq" id="XP_009540314.1">
    <property type="nucleotide sequence ID" value="XM_009542019.1"/>
</dbReference>
<dbReference type="KEGG" id="hir:HETIRDRAFT_40718"/>
<reference evidence="3 4" key="1">
    <citation type="journal article" date="2012" name="New Phytol.">
        <title>Insight into trade-off between wood decay and parasitism from the genome of a fungal forest pathogen.</title>
        <authorList>
            <person name="Olson A."/>
            <person name="Aerts A."/>
            <person name="Asiegbu F."/>
            <person name="Belbahri L."/>
            <person name="Bouzid O."/>
            <person name="Broberg A."/>
            <person name="Canback B."/>
            <person name="Coutinho P.M."/>
            <person name="Cullen D."/>
            <person name="Dalman K."/>
            <person name="Deflorio G."/>
            <person name="van Diepen L.T."/>
            <person name="Dunand C."/>
            <person name="Duplessis S."/>
            <person name="Durling M."/>
            <person name="Gonthier P."/>
            <person name="Grimwood J."/>
            <person name="Fossdal C.G."/>
            <person name="Hansson D."/>
            <person name="Henrissat B."/>
            <person name="Hietala A."/>
            <person name="Himmelstrand K."/>
            <person name="Hoffmeister D."/>
            <person name="Hogberg N."/>
            <person name="James T.Y."/>
            <person name="Karlsson M."/>
            <person name="Kohler A."/>
            <person name="Kues U."/>
            <person name="Lee Y.H."/>
            <person name="Lin Y.C."/>
            <person name="Lind M."/>
            <person name="Lindquist E."/>
            <person name="Lombard V."/>
            <person name="Lucas S."/>
            <person name="Lunden K."/>
            <person name="Morin E."/>
            <person name="Murat C."/>
            <person name="Park J."/>
            <person name="Raffaello T."/>
            <person name="Rouze P."/>
            <person name="Salamov A."/>
            <person name="Schmutz J."/>
            <person name="Solheim H."/>
            <person name="Stahlberg J."/>
            <person name="Velez H."/>
            <person name="de Vries R.P."/>
            <person name="Wiebenga A."/>
            <person name="Woodward S."/>
            <person name="Yakovlev I."/>
            <person name="Garbelotto M."/>
            <person name="Martin F."/>
            <person name="Grigoriev I.V."/>
            <person name="Stenlid J."/>
        </authorList>
    </citation>
    <scope>NUCLEOTIDE SEQUENCE [LARGE SCALE GENOMIC DNA]</scope>
    <source>
        <strain evidence="3 4">TC 32-1</strain>
    </source>
</reference>
<dbReference type="Pfam" id="PF02469">
    <property type="entry name" value="Fasciclin"/>
    <property type="match status" value="1"/>
</dbReference>
<evidence type="ECO:0000313" key="3">
    <source>
        <dbReference type="EMBL" id="ETW86744.1"/>
    </source>
</evidence>
<keyword evidence="1" id="KW-0732">Signal</keyword>
<evidence type="ECO:0000259" key="2">
    <source>
        <dbReference type="PROSITE" id="PS50213"/>
    </source>
</evidence>
<feature type="domain" description="FAS1" evidence="2">
    <location>
        <begin position="12"/>
        <end position="164"/>
    </location>
</feature>
<keyword evidence="4" id="KW-1185">Reference proteome</keyword>
<proteinExistence type="predicted"/>
<dbReference type="InterPro" id="IPR040200">
    <property type="entry name" value="Mug57-like"/>
</dbReference>